<dbReference type="InterPro" id="IPR050194">
    <property type="entry name" value="Glycosyltransferase_grp1"/>
</dbReference>
<dbReference type="EMBL" id="CP034437">
    <property type="protein sequence ID" value="AZN41204.1"/>
    <property type="molecule type" value="Genomic_DNA"/>
</dbReference>
<sequence length="382" mass="41678">MRHNRPIRLLMVMDSLAVGGTETYVLSLVKAFPSLGVVPVYAGGTGVMYEAYARAGCPIHRVDLTAEKLLDPANQAHAERTLSQIMRNRKIDLVHIHQTPSGLYAAQAARKLGIPVVFTVHGAYYPHDQLQQLQAAGCTFISVSLPVKAYLERQGIPSHVIANGIDFEQYRCESSSALRAELRIPDDKKVVVYASRLAWDKAAVCAMLVRAARTIQLNGTAPIHVVIAGSGNQAAAIAELAETVNLECGATCVSMVGSQMQMRDYYNLGDLVVGTGRVALEAMACGKPVLAIGNHGYFGFVEQPVYDEAWQYYFGDHASKERPSEQRIGDAISEALASGDRLGEMGRQGQEWARANFHIRDKALQMKQLYCSLLGQNVIGME</sequence>
<keyword evidence="4" id="KW-1185">Reference proteome</keyword>
<evidence type="ECO:0000313" key="4">
    <source>
        <dbReference type="Proteomes" id="UP000272528"/>
    </source>
</evidence>
<reference evidence="4" key="1">
    <citation type="submission" date="2018-12" db="EMBL/GenBank/DDBJ databases">
        <title>Genome sequence of Peanibacillus sp.</title>
        <authorList>
            <person name="Subramani G."/>
            <person name="Srinivasan S."/>
            <person name="Kim M.K."/>
        </authorList>
    </citation>
    <scope>NUCLEOTIDE SEQUENCE [LARGE SCALE GENOMIC DNA]</scope>
    <source>
        <strain evidence="4">18JY67-1</strain>
    </source>
</reference>
<dbReference type="PANTHER" id="PTHR45947">
    <property type="entry name" value="SULFOQUINOVOSYL TRANSFERASE SQD2"/>
    <property type="match status" value="1"/>
</dbReference>
<dbReference type="Pfam" id="PF00534">
    <property type="entry name" value="Glycos_transf_1"/>
    <property type="match status" value="1"/>
</dbReference>
<dbReference type="Gene3D" id="3.40.50.2000">
    <property type="entry name" value="Glycogen Phosphorylase B"/>
    <property type="match status" value="2"/>
</dbReference>
<dbReference type="InterPro" id="IPR001296">
    <property type="entry name" value="Glyco_trans_1"/>
</dbReference>
<dbReference type="Proteomes" id="UP000272528">
    <property type="component" value="Chromosome"/>
</dbReference>
<dbReference type="GO" id="GO:0016757">
    <property type="term" value="F:glycosyltransferase activity"/>
    <property type="evidence" value="ECO:0007669"/>
    <property type="project" value="InterPro"/>
</dbReference>
<feature type="domain" description="Glycosyl transferase family 1" evidence="1">
    <location>
        <begin position="177"/>
        <end position="302"/>
    </location>
</feature>
<dbReference type="PANTHER" id="PTHR45947:SF3">
    <property type="entry name" value="SULFOQUINOVOSYL TRANSFERASE SQD2"/>
    <property type="match status" value="1"/>
</dbReference>
<dbReference type="KEGG" id="palb:EJC50_17150"/>
<feature type="domain" description="Glycosyltransferase subfamily 4-like N-terminal" evidence="2">
    <location>
        <begin position="18"/>
        <end position="168"/>
    </location>
</feature>
<evidence type="ECO:0000259" key="1">
    <source>
        <dbReference type="Pfam" id="PF00534"/>
    </source>
</evidence>
<protein>
    <submittedName>
        <fullName evidence="3">Glycosyltransferase family 1 protein</fullName>
    </submittedName>
</protein>
<keyword evidence="3" id="KW-0808">Transferase</keyword>
<dbReference type="OrthoDB" id="59694at2"/>
<gene>
    <name evidence="3" type="ORF">EJC50_17150</name>
</gene>
<dbReference type="Pfam" id="PF13439">
    <property type="entry name" value="Glyco_transf_4"/>
    <property type="match status" value="1"/>
</dbReference>
<proteinExistence type="predicted"/>
<dbReference type="AlphaFoldDB" id="A0A3Q8X5U0"/>
<dbReference type="InterPro" id="IPR028098">
    <property type="entry name" value="Glyco_trans_4-like_N"/>
</dbReference>
<dbReference type="RefSeq" id="WP_126016911.1">
    <property type="nucleotide sequence ID" value="NZ_CP034437.1"/>
</dbReference>
<accession>A0A3Q8X5U0</accession>
<evidence type="ECO:0000313" key="3">
    <source>
        <dbReference type="EMBL" id="AZN41204.1"/>
    </source>
</evidence>
<dbReference type="SUPFAM" id="SSF53756">
    <property type="entry name" value="UDP-Glycosyltransferase/glycogen phosphorylase"/>
    <property type="match status" value="1"/>
</dbReference>
<evidence type="ECO:0000259" key="2">
    <source>
        <dbReference type="Pfam" id="PF13439"/>
    </source>
</evidence>
<organism evidence="3 4">
    <name type="scientific">Paenibacillus albus</name>
    <dbReference type="NCBI Taxonomy" id="2495582"/>
    <lineage>
        <taxon>Bacteria</taxon>
        <taxon>Bacillati</taxon>
        <taxon>Bacillota</taxon>
        <taxon>Bacilli</taxon>
        <taxon>Bacillales</taxon>
        <taxon>Paenibacillaceae</taxon>
        <taxon>Paenibacillus</taxon>
    </lineage>
</organism>
<name>A0A3Q8X5U0_9BACL</name>